<evidence type="ECO:0000313" key="2">
    <source>
        <dbReference type="Proteomes" id="UP000006408"/>
    </source>
</evidence>
<dbReference type="Proteomes" id="UP000006408">
    <property type="component" value="Unassembled WGS sequence"/>
</dbReference>
<reference evidence="1" key="1">
    <citation type="submission" date="2009-04" db="EMBL/GenBank/DDBJ databases">
        <authorList>
            <person name="Weinstock G."/>
            <person name="Sodergren E."/>
            <person name="Clifton S."/>
            <person name="Fulton L."/>
            <person name="Fulton B."/>
            <person name="Courtney L."/>
            <person name="Fronick C."/>
            <person name="Harrison M."/>
            <person name="Strong C."/>
            <person name="Farmer C."/>
            <person name="Delahaunty K."/>
            <person name="Markovic C."/>
            <person name="Hall O."/>
            <person name="Minx P."/>
            <person name="Tomlinson C."/>
            <person name="Mitreva M."/>
            <person name="Nelson J."/>
            <person name="Hou S."/>
            <person name="Wollam A."/>
            <person name="Pepin K.H."/>
            <person name="Johnson M."/>
            <person name="Bhonagiri V."/>
            <person name="Nash W.E."/>
            <person name="Warren W."/>
            <person name="Chinwalla A."/>
            <person name="Mardis E.R."/>
            <person name="Wilson R.K."/>
        </authorList>
    </citation>
    <scope>NUCLEOTIDE SEQUENCE [LARGE SCALE GENOMIC DNA]</scope>
    <source>
        <strain evidence="1">DSM 20098</strain>
    </source>
</reference>
<evidence type="ECO:0000313" key="1">
    <source>
        <dbReference type="EMBL" id="EEP21143.1"/>
    </source>
</evidence>
<dbReference type="EMBL" id="ABYS02000004">
    <property type="protein sequence ID" value="EEP21143.1"/>
    <property type="molecule type" value="Genomic_DNA"/>
</dbReference>
<organism evidence="1 2">
    <name type="scientific">Bifidobacterium angulatum DSM 20098 = JCM 7096</name>
    <dbReference type="NCBI Taxonomy" id="518635"/>
    <lineage>
        <taxon>Bacteria</taxon>
        <taxon>Bacillati</taxon>
        <taxon>Actinomycetota</taxon>
        <taxon>Actinomycetes</taxon>
        <taxon>Bifidobacteriales</taxon>
        <taxon>Bifidobacteriaceae</taxon>
        <taxon>Bifidobacterium</taxon>
    </lineage>
</organism>
<dbReference type="HOGENOM" id="CLU_3305435_0_0_11"/>
<dbReference type="AlphaFoldDB" id="C4FDW2"/>
<proteinExistence type="predicted"/>
<comment type="caution">
    <text evidence="1">The sequence shown here is derived from an EMBL/GenBank/DDBJ whole genome shotgun (WGS) entry which is preliminary data.</text>
</comment>
<name>C4FDW2_9BIFI</name>
<gene>
    <name evidence="1" type="ORF">BIFANG_02500</name>
</gene>
<protein>
    <submittedName>
        <fullName evidence="1">Uncharacterized protein</fullName>
    </submittedName>
</protein>
<sequence length="39" mass="4433">MLGKRKLPDASHYMDSRLSVYEDCLFARILVVFAMVVSA</sequence>
<keyword evidence="2" id="KW-1185">Reference proteome</keyword>
<accession>C4FDW2</accession>